<evidence type="ECO:0000313" key="2">
    <source>
        <dbReference type="Proteomes" id="UP000293865"/>
    </source>
</evidence>
<proteinExistence type="predicted"/>
<dbReference type="Pfam" id="PF13196">
    <property type="entry name" value="DUF4012"/>
    <property type="match status" value="1"/>
</dbReference>
<sequence length="592" mass="63314">MSRRRPTPRPSRFRTARFWVPTALGATLLAFVVFGSVLAFEAYSVRGDIEHARATVAQLQVAAAQRDMASLPELGDDLADSATRAAERTESPLWRAGEFVPVLGENLRGVRFVAESVDGLSRELVSPAIELASSFTLTRDPATGAFDTSPVSAARDILAAAKQNVSDAAAELDGVNTDLTLQPVGEAVDEYAGVLGDMGRILDQSEAGITALSTLLGVDGPATIVLAFLNNAELAPLGGGPAAQLLLTVDSGRVQVVEQVSSWDFAVGTPAPVEVDESARQLYDEILTSNINASFSRPDLPTAAKILDAQWQRIRGIQLDGVISIDPIALAMMLQATGPVTVSSGEVLDSSNAVSMLLNESYLRYDGHTEADDFFERATSAVFDRVMAADYDVWAMADALMHAADYGSLMVWSADPKIEAFTTGTRLQGTLPKTNDPETVLGVYFRDRSSSKVDFYLHADTVVTTNSCDAKAPTYTVETRIWFDFPPGIELPDFVEGEFFDFYRTEVFAYGPVGGSVVDATVLEAGTATATGPIVDDLGRPAVKYQVDLVRGQTGVVRSTFAGVPGEYGPTIVRSTPMINPMRITMQDAPCG</sequence>
<organism evidence="1 2">
    <name type="scientific">Agromyces albus</name>
    <dbReference type="NCBI Taxonomy" id="205332"/>
    <lineage>
        <taxon>Bacteria</taxon>
        <taxon>Bacillati</taxon>
        <taxon>Actinomycetota</taxon>
        <taxon>Actinomycetes</taxon>
        <taxon>Micrococcales</taxon>
        <taxon>Microbacteriaceae</taxon>
        <taxon>Agromyces</taxon>
    </lineage>
</organism>
<reference evidence="1 2" key="1">
    <citation type="submission" date="2019-01" db="EMBL/GenBank/DDBJ databases">
        <title>Agromyces.</title>
        <authorList>
            <person name="Li J."/>
        </authorList>
    </citation>
    <scope>NUCLEOTIDE SEQUENCE [LARGE SCALE GENOMIC DNA]</scope>
    <source>
        <strain evidence="1 2">DSM 15934</strain>
    </source>
</reference>
<keyword evidence="2" id="KW-1185">Reference proteome</keyword>
<dbReference type="InterPro" id="IPR025101">
    <property type="entry name" value="DUF4012"/>
</dbReference>
<protein>
    <submittedName>
        <fullName evidence="1">DUF4012 domain-containing protein</fullName>
    </submittedName>
</protein>
<accession>A0A4Q2L288</accession>
<dbReference type="AlphaFoldDB" id="A0A4Q2L288"/>
<gene>
    <name evidence="1" type="ORF">ESP51_04845</name>
</gene>
<name>A0A4Q2L288_9MICO</name>
<dbReference type="OrthoDB" id="3203519at2"/>
<dbReference type="RefSeq" id="WP_129519768.1">
    <property type="nucleotide sequence ID" value="NZ_SDPN01000006.1"/>
</dbReference>
<dbReference type="EMBL" id="SDPN01000006">
    <property type="protein sequence ID" value="RXZ72214.1"/>
    <property type="molecule type" value="Genomic_DNA"/>
</dbReference>
<comment type="caution">
    <text evidence="1">The sequence shown here is derived from an EMBL/GenBank/DDBJ whole genome shotgun (WGS) entry which is preliminary data.</text>
</comment>
<dbReference type="Proteomes" id="UP000293865">
    <property type="component" value="Unassembled WGS sequence"/>
</dbReference>
<evidence type="ECO:0000313" key="1">
    <source>
        <dbReference type="EMBL" id="RXZ72214.1"/>
    </source>
</evidence>